<keyword evidence="1" id="KW-1133">Transmembrane helix</keyword>
<accession>A0AAV2RSQ3</accession>
<comment type="caution">
    <text evidence="2">The sequence shown here is derived from an EMBL/GenBank/DDBJ whole genome shotgun (WGS) entry which is preliminary data.</text>
</comment>
<evidence type="ECO:0000256" key="1">
    <source>
        <dbReference type="SAM" id="Phobius"/>
    </source>
</evidence>
<protein>
    <submittedName>
        <fullName evidence="2">Uncharacterized protein</fullName>
    </submittedName>
</protein>
<evidence type="ECO:0000313" key="3">
    <source>
        <dbReference type="Proteomes" id="UP001497623"/>
    </source>
</evidence>
<gene>
    <name evidence="2" type="ORF">MNOR_LOCUS27825</name>
</gene>
<keyword evidence="3" id="KW-1185">Reference proteome</keyword>
<reference evidence="2 3" key="1">
    <citation type="submission" date="2024-05" db="EMBL/GenBank/DDBJ databases">
        <authorList>
            <person name="Wallberg A."/>
        </authorList>
    </citation>
    <scope>NUCLEOTIDE SEQUENCE [LARGE SCALE GENOMIC DNA]</scope>
</reference>
<dbReference type="Proteomes" id="UP001497623">
    <property type="component" value="Unassembled WGS sequence"/>
</dbReference>
<proteinExistence type="predicted"/>
<keyword evidence="1" id="KW-0472">Membrane</keyword>
<sequence length="223" mass="24846">MYNSQITINNQSMMENIQSSGAPTAPSATEDYTHEAPVNQNHIFESKISRSLSLDSSTSSMSSTSTSIMVPFVPVHEMVTSSPNSYMPSMHHIKDENSISRSNSATSSDLFFPGELGHKGKEDKLPLHGGLKNPIWVPPYICTHQGNNGEMCYMCRKDTDSSLEKQEQRPDFTVLNVYGPRAPTKKCKCGIITTLTTCFSVFVTVFIVIFVLYDCVFKVHDRM</sequence>
<name>A0AAV2RSQ3_MEGNR</name>
<keyword evidence="1" id="KW-0812">Transmembrane</keyword>
<evidence type="ECO:0000313" key="2">
    <source>
        <dbReference type="EMBL" id="CAL4136563.1"/>
    </source>
</evidence>
<dbReference type="EMBL" id="CAXKWB010029835">
    <property type="protein sequence ID" value="CAL4136563.1"/>
    <property type="molecule type" value="Genomic_DNA"/>
</dbReference>
<organism evidence="2 3">
    <name type="scientific">Meganyctiphanes norvegica</name>
    <name type="common">Northern krill</name>
    <name type="synonym">Thysanopoda norvegica</name>
    <dbReference type="NCBI Taxonomy" id="48144"/>
    <lineage>
        <taxon>Eukaryota</taxon>
        <taxon>Metazoa</taxon>
        <taxon>Ecdysozoa</taxon>
        <taxon>Arthropoda</taxon>
        <taxon>Crustacea</taxon>
        <taxon>Multicrustacea</taxon>
        <taxon>Malacostraca</taxon>
        <taxon>Eumalacostraca</taxon>
        <taxon>Eucarida</taxon>
        <taxon>Euphausiacea</taxon>
        <taxon>Euphausiidae</taxon>
        <taxon>Meganyctiphanes</taxon>
    </lineage>
</organism>
<dbReference type="AlphaFoldDB" id="A0AAV2RSQ3"/>
<feature type="transmembrane region" description="Helical" evidence="1">
    <location>
        <begin position="191"/>
        <end position="213"/>
    </location>
</feature>